<feature type="transmembrane region" description="Helical" evidence="1">
    <location>
        <begin position="25"/>
        <end position="43"/>
    </location>
</feature>
<dbReference type="Proteomes" id="UP001056455">
    <property type="component" value="Chromosome"/>
</dbReference>
<keyword evidence="1" id="KW-0472">Membrane</keyword>
<evidence type="ECO:0000256" key="1">
    <source>
        <dbReference type="SAM" id="Phobius"/>
    </source>
</evidence>
<evidence type="ECO:0000313" key="3">
    <source>
        <dbReference type="Proteomes" id="UP001056455"/>
    </source>
</evidence>
<keyword evidence="1" id="KW-0812">Transmembrane</keyword>
<evidence type="ECO:0000313" key="2">
    <source>
        <dbReference type="EMBL" id="USQ80541.1"/>
    </source>
</evidence>
<protein>
    <recommendedName>
        <fullName evidence="4">Secreted protein</fullName>
    </recommendedName>
</protein>
<reference evidence="2" key="1">
    <citation type="submission" date="2022-06" db="EMBL/GenBank/DDBJ databases">
        <title>Ornithinimicrobium HY1793.</title>
        <authorList>
            <person name="Huang Y."/>
        </authorList>
    </citation>
    <scope>NUCLEOTIDE SEQUENCE</scope>
    <source>
        <strain evidence="2">HY1793</strain>
    </source>
</reference>
<keyword evidence="3" id="KW-1185">Reference proteome</keyword>
<organism evidence="2 3">
    <name type="scientific">Ornithinimicrobium faecis</name>
    <dbReference type="NCBI Taxonomy" id="2934158"/>
    <lineage>
        <taxon>Bacteria</taxon>
        <taxon>Bacillati</taxon>
        <taxon>Actinomycetota</taxon>
        <taxon>Actinomycetes</taxon>
        <taxon>Micrococcales</taxon>
        <taxon>Ornithinimicrobiaceae</taxon>
        <taxon>Ornithinimicrobium</taxon>
    </lineage>
</organism>
<dbReference type="EMBL" id="CP099489">
    <property type="protein sequence ID" value="USQ80541.1"/>
    <property type="molecule type" value="Genomic_DNA"/>
</dbReference>
<gene>
    <name evidence="2" type="ORF">NF556_02425</name>
</gene>
<dbReference type="RefSeq" id="WP_252593916.1">
    <property type="nucleotide sequence ID" value="NZ_CP099489.1"/>
</dbReference>
<name>A0ABY4YV84_9MICO</name>
<proteinExistence type="predicted"/>
<evidence type="ECO:0008006" key="4">
    <source>
        <dbReference type="Google" id="ProtNLM"/>
    </source>
</evidence>
<keyword evidence="1" id="KW-1133">Transmembrane helix</keyword>
<sequence length="189" mass="20352">MPAWHEAKWVDDPDAGPQKKRRFRLAWAWLLLIPAALMVLSVAQSNNYWQYDDMTVSTLQCQEPVGEKPQGEEPTGEEPTWADLEAVGCAPAAIGAKVALTDAGRHPDADVESDGTTWTFEQVPTAFTTLALDVQLPEAAGRVFLVNPETSPPTVLNELSASDVADTLFAGPVGEVKSTSIQVVVSPPQ</sequence>
<accession>A0ABY4YV84</accession>